<dbReference type="GeneID" id="24140142"/>
<dbReference type="Proteomes" id="UP000030745">
    <property type="component" value="Unassembled WGS sequence"/>
</dbReference>
<dbReference type="KEGG" id="spar:SPRG_18619"/>
<feature type="domain" description="Pectate lyase" evidence="3">
    <location>
        <begin position="77"/>
        <end position="237"/>
    </location>
</feature>
<dbReference type="AlphaFoldDB" id="A0A067BNA0"/>
<dbReference type="Gene3D" id="2.160.20.10">
    <property type="entry name" value="Single-stranded right-handed beta-helix, Pectin lyase-like"/>
    <property type="match status" value="1"/>
</dbReference>
<proteinExistence type="predicted"/>
<feature type="chain" id="PRO_5001633574" description="Pectate lyase domain-containing protein" evidence="2">
    <location>
        <begin position="20"/>
        <end position="296"/>
    </location>
</feature>
<keyword evidence="2" id="KW-0732">Signal</keyword>
<gene>
    <name evidence="4" type="ORF">SPRG_18619</name>
</gene>
<feature type="non-terminal residue" evidence="4">
    <location>
        <position position="1"/>
    </location>
</feature>
<dbReference type="OrthoDB" id="1637350at2759"/>
<dbReference type="SUPFAM" id="SSF51126">
    <property type="entry name" value="Pectin lyase-like"/>
    <property type="match status" value="1"/>
</dbReference>
<dbReference type="InterPro" id="IPR002022">
    <property type="entry name" value="Pec_lyase"/>
</dbReference>
<dbReference type="InterPro" id="IPR011050">
    <property type="entry name" value="Pectin_lyase_fold/virulence"/>
</dbReference>
<protein>
    <recommendedName>
        <fullName evidence="3">Pectate lyase domain-containing protein</fullName>
    </recommendedName>
</protein>
<organism evidence="4 5">
    <name type="scientific">Saprolegnia parasitica (strain CBS 223.65)</name>
    <dbReference type="NCBI Taxonomy" id="695850"/>
    <lineage>
        <taxon>Eukaryota</taxon>
        <taxon>Sar</taxon>
        <taxon>Stramenopiles</taxon>
        <taxon>Oomycota</taxon>
        <taxon>Saprolegniomycetes</taxon>
        <taxon>Saprolegniales</taxon>
        <taxon>Saprolegniaceae</taxon>
        <taxon>Saprolegnia</taxon>
    </lineage>
</organism>
<dbReference type="InterPro" id="IPR012334">
    <property type="entry name" value="Pectin_lyas_fold"/>
</dbReference>
<evidence type="ECO:0000313" key="5">
    <source>
        <dbReference type="Proteomes" id="UP000030745"/>
    </source>
</evidence>
<evidence type="ECO:0000313" key="4">
    <source>
        <dbReference type="EMBL" id="KDO15846.1"/>
    </source>
</evidence>
<dbReference type="SMART" id="SM00656">
    <property type="entry name" value="Amb_all"/>
    <property type="match status" value="1"/>
</dbReference>
<evidence type="ECO:0000259" key="3">
    <source>
        <dbReference type="SMART" id="SM00656"/>
    </source>
</evidence>
<sequence>HHEALVLALLAFALDAVSGASTPGVAAGVTGGGNAAPVYPKNTNELKAYLQEAVPRVIALNKTFDFRGTEGTTSETECRPDYTRECIAKKKAFKSQDVILAAAAPTARPFKSCTTWPGQRGVIVGKGLWLRGDNIILQNVHVTNLNPQSLKIWIDHVKISNVGRLMLTTDGANSITVSNCDFDGETECNLKVSYLNNYLVQVHTANIYGHDNSGHSFEVDEAYVLSVGNFFAATTSPNLAEPNGWIMSTTNANKGSCKAALDRDCPAKMKGLATTFAAKPAARLTLSSANFGVGNL</sequence>
<dbReference type="OMA" id="YLGHVCQ"/>
<dbReference type="EMBL" id="KK584523">
    <property type="protein sequence ID" value="KDO15846.1"/>
    <property type="molecule type" value="Genomic_DNA"/>
</dbReference>
<accession>A0A067BNA0</accession>
<reference evidence="4 5" key="1">
    <citation type="journal article" date="2013" name="PLoS Genet.">
        <title>Distinctive expansion of potential virulence genes in the genome of the oomycete fish pathogen Saprolegnia parasitica.</title>
        <authorList>
            <person name="Jiang R.H."/>
            <person name="de Bruijn I."/>
            <person name="Haas B.J."/>
            <person name="Belmonte R."/>
            <person name="Lobach L."/>
            <person name="Christie J."/>
            <person name="van den Ackerveken G."/>
            <person name="Bottin A."/>
            <person name="Bulone V."/>
            <person name="Diaz-Moreno S.M."/>
            <person name="Dumas B."/>
            <person name="Fan L."/>
            <person name="Gaulin E."/>
            <person name="Govers F."/>
            <person name="Grenville-Briggs L.J."/>
            <person name="Horner N.R."/>
            <person name="Levin J.Z."/>
            <person name="Mammella M."/>
            <person name="Meijer H.J."/>
            <person name="Morris P."/>
            <person name="Nusbaum C."/>
            <person name="Oome S."/>
            <person name="Phillips A.J."/>
            <person name="van Rooyen D."/>
            <person name="Rzeszutek E."/>
            <person name="Saraiva M."/>
            <person name="Secombes C.J."/>
            <person name="Seidl M.F."/>
            <person name="Snel B."/>
            <person name="Stassen J.H."/>
            <person name="Sykes S."/>
            <person name="Tripathy S."/>
            <person name="van den Berg H."/>
            <person name="Vega-Arreguin J.C."/>
            <person name="Wawra S."/>
            <person name="Young S.K."/>
            <person name="Zeng Q."/>
            <person name="Dieguez-Uribeondo J."/>
            <person name="Russ C."/>
            <person name="Tyler B.M."/>
            <person name="van West P."/>
        </authorList>
    </citation>
    <scope>NUCLEOTIDE SEQUENCE [LARGE SCALE GENOMIC DNA]</scope>
    <source>
        <strain evidence="4 5">CBS 223.65</strain>
    </source>
</reference>
<evidence type="ECO:0000256" key="1">
    <source>
        <dbReference type="ARBA" id="ARBA00023239"/>
    </source>
</evidence>
<dbReference type="RefSeq" id="XP_012213446.1">
    <property type="nucleotide sequence ID" value="XM_012358056.1"/>
</dbReference>
<keyword evidence="1" id="KW-0456">Lyase</keyword>
<dbReference type="STRING" id="695850.A0A067BNA0"/>
<dbReference type="GO" id="GO:0016829">
    <property type="term" value="F:lyase activity"/>
    <property type="evidence" value="ECO:0007669"/>
    <property type="project" value="UniProtKB-KW"/>
</dbReference>
<dbReference type="VEuPathDB" id="FungiDB:SPRG_18619"/>
<feature type="signal peptide" evidence="2">
    <location>
        <begin position="1"/>
        <end position="19"/>
    </location>
</feature>
<keyword evidence="5" id="KW-1185">Reference proteome</keyword>
<name>A0A067BNA0_SAPPC</name>
<evidence type="ECO:0000256" key="2">
    <source>
        <dbReference type="SAM" id="SignalP"/>
    </source>
</evidence>